<proteinExistence type="predicted"/>
<sequence>MPRSTGLDVLPASALLRDLLRWQQQQQQRQSGLPAEGELPEAQRTVEASHLVFPCAMRDAIAAVWQCASAGYRYAKPCIEAARFLDALATQSADTAHAEKPQMVAPLADLLGRSSGGSALPAPLDGEKAAKSGSPEYRVALSKRLPKAPAHTEAAASCAVSLGQESDSFGEAAEEEVPLAHPGSEEASPTPCRGSGEEVQRLSKICELQRPQKVVEESFLGSHKGGLTADVSLSTCADEELYGAESFSLFEIPEGGETGGPPPLGPRKEDGVEGPLPSWWTRVGALAASSRLHQHAEGSLRSASHCDGTAAEGEAAEGEAWLAQALSFSGEAQDADAPRTAPSEAAKEGGGRQPASRLRNSLQPRLSAPAALKLLQHFGLQLQQHQRLLQHRLRAAEPDCLAYAVGSNQEGGADPEAEDGLSGSLEGCNTEQLIAPEVLPLFVSAASLEEEERKASDALAAAEAAAAQSAKALQQQQHGRIASVTAPCSESCSLLVRLQPWGLLLPVGAAGDGCSTRTQAPAARAAEAQAAAAASSALFAGEGKC</sequence>
<evidence type="ECO:0000313" key="2">
    <source>
        <dbReference type="Proteomes" id="UP000515125"/>
    </source>
</evidence>
<protein>
    <submittedName>
        <fullName evidence="3">Uncharacterized protein LOC34623407</fullName>
    </submittedName>
</protein>
<reference evidence="3" key="1">
    <citation type="submission" date="2025-08" db="UniProtKB">
        <authorList>
            <consortium name="RefSeq"/>
        </authorList>
    </citation>
    <scope>IDENTIFICATION</scope>
</reference>
<evidence type="ECO:0000313" key="3">
    <source>
        <dbReference type="RefSeq" id="XP_026191469.1"/>
    </source>
</evidence>
<keyword evidence="2" id="KW-1185">Reference proteome</keyword>
<dbReference type="AlphaFoldDB" id="A0A6P6RVF1"/>
<feature type="region of interest" description="Disordered" evidence="1">
    <location>
        <begin position="330"/>
        <end position="361"/>
    </location>
</feature>
<organism evidence="2 3">
    <name type="scientific">Cyclospora cayetanensis</name>
    <dbReference type="NCBI Taxonomy" id="88456"/>
    <lineage>
        <taxon>Eukaryota</taxon>
        <taxon>Sar</taxon>
        <taxon>Alveolata</taxon>
        <taxon>Apicomplexa</taxon>
        <taxon>Conoidasida</taxon>
        <taxon>Coccidia</taxon>
        <taxon>Eucoccidiorida</taxon>
        <taxon>Eimeriorina</taxon>
        <taxon>Eimeriidae</taxon>
        <taxon>Cyclospora</taxon>
    </lineage>
</organism>
<evidence type="ECO:0000256" key="1">
    <source>
        <dbReference type="SAM" id="MobiDB-lite"/>
    </source>
</evidence>
<name>A0A6P6RVF1_9EIME</name>
<feature type="region of interest" description="Disordered" evidence="1">
    <location>
        <begin position="167"/>
        <end position="198"/>
    </location>
</feature>
<dbReference type="Proteomes" id="UP000515125">
    <property type="component" value="Unplaced"/>
</dbReference>
<gene>
    <name evidence="3" type="primary">LOC34623407</name>
</gene>
<dbReference type="GeneID" id="34623407"/>
<feature type="region of interest" description="Disordered" evidence="1">
    <location>
        <begin position="251"/>
        <end position="271"/>
    </location>
</feature>
<dbReference type="RefSeq" id="XP_026191469.1">
    <property type="nucleotide sequence ID" value="XM_026335684.1"/>
</dbReference>
<accession>A0A6P6RVF1</accession>